<dbReference type="Proteomes" id="UP000814176">
    <property type="component" value="Unassembled WGS sequence"/>
</dbReference>
<proteinExistence type="predicted"/>
<dbReference type="InterPro" id="IPR036864">
    <property type="entry name" value="Zn2-C6_fun-type_DNA-bd_sf"/>
</dbReference>
<dbReference type="RefSeq" id="XP_047778717.1">
    <property type="nucleotide sequence ID" value="XM_047918555.1"/>
</dbReference>
<dbReference type="InterPro" id="IPR001138">
    <property type="entry name" value="Zn2Cys6_DnaBD"/>
</dbReference>
<organism evidence="3 4">
    <name type="scientific">Rhodofomes roseus</name>
    <dbReference type="NCBI Taxonomy" id="34475"/>
    <lineage>
        <taxon>Eukaryota</taxon>
        <taxon>Fungi</taxon>
        <taxon>Dikarya</taxon>
        <taxon>Basidiomycota</taxon>
        <taxon>Agaricomycotina</taxon>
        <taxon>Agaricomycetes</taxon>
        <taxon>Polyporales</taxon>
        <taxon>Rhodofomes</taxon>
    </lineage>
</organism>
<dbReference type="Pfam" id="PF00172">
    <property type="entry name" value="Zn_clus"/>
    <property type="match status" value="1"/>
</dbReference>
<dbReference type="SUPFAM" id="SSF57701">
    <property type="entry name" value="Zn2/Cys6 DNA-binding domain"/>
    <property type="match status" value="1"/>
</dbReference>
<dbReference type="Gene3D" id="4.10.240.10">
    <property type="entry name" value="Zn(2)-C6 fungal-type DNA-binding domain"/>
    <property type="match status" value="1"/>
</dbReference>
<evidence type="ECO:0000259" key="2">
    <source>
        <dbReference type="PROSITE" id="PS50048"/>
    </source>
</evidence>
<comment type="caution">
    <text evidence="3">The sequence shown here is derived from an EMBL/GenBank/DDBJ whole genome shotgun (WGS) entry which is preliminary data.</text>
</comment>
<reference evidence="3 4" key="1">
    <citation type="journal article" date="2021" name="Environ. Microbiol.">
        <title>Gene family expansions and transcriptome signatures uncover fungal adaptations to wood decay.</title>
        <authorList>
            <person name="Hage H."/>
            <person name="Miyauchi S."/>
            <person name="Viragh M."/>
            <person name="Drula E."/>
            <person name="Min B."/>
            <person name="Chaduli D."/>
            <person name="Navarro D."/>
            <person name="Favel A."/>
            <person name="Norest M."/>
            <person name="Lesage-Meessen L."/>
            <person name="Balint B."/>
            <person name="Merenyi Z."/>
            <person name="de Eugenio L."/>
            <person name="Morin E."/>
            <person name="Martinez A.T."/>
            <person name="Baldrian P."/>
            <person name="Stursova M."/>
            <person name="Martinez M.J."/>
            <person name="Novotny C."/>
            <person name="Magnuson J.K."/>
            <person name="Spatafora J.W."/>
            <person name="Maurice S."/>
            <person name="Pangilinan J."/>
            <person name="Andreopoulos W."/>
            <person name="LaButti K."/>
            <person name="Hundley H."/>
            <person name="Na H."/>
            <person name="Kuo A."/>
            <person name="Barry K."/>
            <person name="Lipzen A."/>
            <person name="Henrissat B."/>
            <person name="Riley R."/>
            <person name="Ahrendt S."/>
            <person name="Nagy L.G."/>
            <person name="Grigoriev I.V."/>
            <person name="Martin F."/>
            <person name="Rosso M.N."/>
        </authorList>
    </citation>
    <scope>NUCLEOTIDE SEQUENCE [LARGE SCALE GENOMIC DNA]</scope>
    <source>
        <strain evidence="3 4">CIRM-BRFM 1785</strain>
    </source>
</reference>
<evidence type="ECO:0000256" key="1">
    <source>
        <dbReference type="SAM" id="MobiDB-lite"/>
    </source>
</evidence>
<accession>A0ABQ8KGR1</accession>
<dbReference type="GeneID" id="71999287"/>
<name>A0ABQ8KGR1_9APHY</name>
<protein>
    <recommendedName>
        <fullName evidence="2">Zn(2)-C6 fungal-type domain-containing protein</fullName>
    </recommendedName>
</protein>
<feature type="compositionally biased region" description="Pro residues" evidence="1">
    <location>
        <begin position="136"/>
        <end position="149"/>
    </location>
</feature>
<dbReference type="PROSITE" id="PS50048">
    <property type="entry name" value="ZN2_CY6_FUNGAL_2"/>
    <property type="match status" value="1"/>
</dbReference>
<gene>
    <name evidence="3" type="ORF">C8Q71DRAFT_43961</name>
</gene>
<sequence>MDTVGIAGPWGEFVEQYFSEFPELAYENINLDVLGYGPWSPYTPVGPLDQYQYNSNNQPGHLQLLEEQYPQPGQALPEHEPSVGLDALEEYINWSLYQGAPVSAEYPLLNNEASSQLCHSTSTVDDPSKASTSMPAPGPPSAPNAPGPSPFMYSPTSARPVGVVELSGAPSTQAIVRRSAKRTTAIACFFCRKRKIACGGPLAGSSGRTCVQCKRRNQPCEYPESRSNRHGLRFKAVQLSDAVEQAGQSTATEARSGLKSE</sequence>
<feature type="region of interest" description="Disordered" evidence="1">
    <location>
        <begin position="117"/>
        <end position="154"/>
    </location>
</feature>
<dbReference type="CDD" id="cd00067">
    <property type="entry name" value="GAL4"/>
    <property type="match status" value="1"/>
</dbReference>
<keyword evidence="4" id="KW-1185">Reference proteome</keyword>
<dbReference type="EMBL" id="JADCUA010000010">
    <property type="protein sequence ID" value="KAH9836479.1"/>
    <property type="molecule type" value="Genomic_DNA"/>
</dbReference>
<evidence type="ECO:0000313" key="4">
    <source>
        <dbReference type="Proteomes" id="UP000814176"/>
    </source>
</evidence>
<feature type="domain" description="Zn(2)-C6 fungal-type" evidence="2">
    <location>
        <begin position="187"/>
        <end position="222"/>
    </location>
</feature>
<dbReference type="SMART" id="SM00066">
    <property type="entry name" value="GAL4"/>
    <property type="match status" value="1"/>
</dbReference>
<dbReference type="PROSITE" id="PS00463">
    <property type="entry name" value="ZN2_CY6_FUNGAL_1"/>
    <property type="match status" value="1"/>
</dbReference>
<evidence type="ECO:0000313" key="3">
    <source>
        <dbReference type="EMBL" id="KAH9836479.1"/>
    </source>
</evidence>